<evidence type="ECO:0000313" key="1">
    <source>
        <dbReference type="EMBL" id="MTH80009.1"/>
    </source>
</evidence>
<dbReference type="Pfam" id="PF19315">
    <property type="entry name" value="MC_hydratase"/>
    <property type="match status" value="1"/>
</dbReference>
<dbReference type="InterPro" id="IPR048274">
    <property type="entry name" value="MC_hydratase"/>
</dbReference>
<dbReference type="CDD" id="cd03451">
    <property type="entry name" value="FkbR2"/>
    <property type="match status" value="1"/>
</dbReference>
<dbReference type="OrthoDB" id="9796589at2"/>
<dbReference type="PANTHER" id="PTHR43664:SF1">
    <property type="entry name" value="BETA-METHYLMALYL-COA DEHYDRATASE"/>
    <property type="match status" value="1"/>
</dbReference>
<dbReference type="PANTHER" id="PTHR43664">
    <property type="entry name" value="MONOAMINE OXIDASE-RELATED"/>
    <property type="match status" value="1"/>
</dbReference>
<keyword evidence="2" id="KW-1185">Reference proteome</keyword>
<reference evidence="1 2" key="1">
    <citation type="submission" date="2019-11" db="EMBL/GenBank/DDBJ databases">
        <authorList>
            <person name="Dong K."/>
        </authorList>
    </citation>
    <scope>NUCLEOTIDE SEQUENCE [LARGE SCALE GENOMIC DNA]</scope>
    <source>
        <strain evidence="1 2">NBRC 111993</strain>
    </source>
</reference>
<dbReference type="SUPFAM" id="SSF54637">
    <property type="entry name" value="Thioesterase/thiol ester dehydrase-isomerase"/>
    <property type="match status" value="1"/>
</dbReference>
<dbReference type="Gene3D" id="3.10.129.10">
    <property type="entry name" value="Hotdog Thioesterase"/>
    <property type="match status" value="1"/>
</dbReference>
<dbReference type="GO" id="GO:0016829">
    <property type="term" value="F:lyase activity"/>
    <property type="evidence" value="ECO:0007669"/>
    <property type="project" value="InterPro"/>
</dbReference>
<evidence type="ECO:0000313" key="2">
    <source>
        <dbReference type="Proteomes" id="UP000478183"/>
    </source>
</evidence>
<protein>
    <submittedName>
        <fullName evidence="1">MaoC family dehydratase</fullName>
    </submittedName>
</protein>
<organism evidence="1 2">
    <name type="scientific">Paracoccus aestuariivivens</name>
    <dbReference type="NCBI Taxonomy" id="1820333"/>
    <lineage>
        <taxon>Bacteria</taxon>
        <taxon>Pseudomonadati</taxon>
        <taxon>Pseudomonadota</taxon>
        <taxon>Alphaproteobacteria</taxon>
        <taxon>Rhodobacterales</taxon>
        <taxon>Paracoccaceae</taxon>
        <taxon>Paracoccus</taxon>
    </lineage>
</organism>
<sequence>MLDTEALTGNETYFENFTVGDVMKHARGKTVEPLENVLFTNLTMNTAAAHFDEATMASAPFGQRVVYGGVTASLMIGLASQDTSENGLSELSMTGLRFRSPVFHGDTVYAFTQVLAVEGSDREDAGIVTFHHWGVNQKDVVVCECQRRVLIKRHSHWGKRR</sequence>
<comment type="caution">
    <text evidence="1">The sequence shown here is derived from an EMBL/GenBank/DDBJ whole genome shotgun (WGS) entry which is preliminary data.</text>
</comment>
<dbReference type="EMBL" id="WMIE01000024">
    <property type="protein sequence ID" value="MTH80009.1"/>
    <property type="molecule type" value="Genomic_DNA"/>
</dbReference>
<dbReference type="InterPro" id="IPR029069">
    <property type="entry name" value="HotDog_dom_sf"/>
</dbReference>
<dbReference type="Proteomes" id="UP000478183">
    <property type="component" value="Unassembled WGS sequence"/>
</dbReference>
<accession>A0A6L6JH26</accession>
<dbReference type="InterPro" id="IPR052342">
    <property type="entry name" value="MCH/BMMD"/>
</dbReference>
<dbReference type="AlphaFoldDB" id="A0A6L6JH26"/>
<dbReference type="RefSeq" id="WP_155097359.1">
    <property type="nucleotide sequence ID" value="NZ_WMIE01000024.1"/>
</dbReference>
<gene>
    <name evidence="1" type="ORF">GL286_20085</name>
</gene>
<proteinExistence type="predicted"/>
<name>A0A6L6JH26_9RHOB</name>